<reference evidence="4" key="2">
    <citation type="submission" date="2023-07" db="EMBL/GenBank/DDBJ databases">
        <title>Identification and characterization of horizontal gene transfer across gut microbiota members of farm animals based on homology search.</title>
        <authorList>
            <person name="Schwarzerova J."/>
            <person name="Nykrynova M."/>
            <person name="Jureckova K."/>
            <person name="Cejkova D."/>
            <person name="Rychlik I."/>
        </authorList>
    </citation>
    <scope>NUCLEOTIDE SEQUENCE [LARGE SCALE GENOMIC DNA]</scope>
    <source>
        <strain evidence="4">ET4</strain>
    </source>
</reference>
<gene>
    <name evidence="3" type="ORF">QUW02_09725</name>
</gene>
<evidence type="ECO:0000256" key="1">
    <source>
        <dbReference type="SAM" id="Phobius"/>
    </source>
</evidence>
<reference evidence="3 4" key="1">
    <citation type="submission" date="2023-06" db="EMBL/GenBank/DDBJ databases">
        <authorList>
            <person name="Zeman M."/>
            <person name="Kubasova T."/>
            <person name="Jahodarova E."/>
            <person name="Nykrynova M."/>
            <person name="Rychlik I."/>
        </authorList>
    </citation>
    <scope>NUCLEOTIDE SEQUENCE [LARGE SCALE GENOMIC DNA]</scope>
    <source>
        <strain evidence="3 4">ET4</strain>
    </source>
</reference>
<keyword evidence="1" id="KW-0812">Transmembrane</keyword>
<dbReference type="Pfam" id="PF03703">
    <property type="entry name" value="bPH_2"/>
    <property type="match status" value="1"/>
</dbReference>
<accession>A0ABT7U6P3</accession>
<name>A0ABT7U6P3_9BACE</name>
<comment type="caution">
    <text evidence="3">The sequence shown here is derived from an EMBL/GenBank/DDBJ whole genome shotgun (WGS) entry which is preliminary data.</text>
</comment>
<dbReference type="Proteomes" id="UP001228403">
    <property type="component" value="Unassembled WGS sequence"/>
</dbReference>
<dbReference type="EMBL" id="JAUDCF010000024">
    <property type="protein sequence ID" value="MDM8146197.1"/>
    <property type="molecule type" value="Genomic_DNA"/>
</dbReference>
<protein>
    <submittedName>
        <fullName evidence="3">PH domain-containing protein</fullName>
    </submittedName>
</protein>
<keyword evidence="1" id="KW-1133">Transmembrane helix</keyword>
<dbReference type="PANTHER" id="PTHR34473">
    <property type="entry name" value="UPF0699 TRANSMEMBRANE PROTEIN YDBS"/>
    <property type="match status" value="1"/>
</dbReference>
<sequence>MTNKQIYFENLDKVENLSYIPLEKKYLRVLFIKTILSYLVLMGLVLLLLLAEGLDHRLMITVCIEFVLLVVLSVNLLLLPKIFANKGFAIREHDITYRSGIIFLSVTSIPFCKIQQVSIRQNPLSRIFGLYVIDIVNGAQLLSEISIPGLTEERANEIKAIIIERMKYENK</sequence>
<proteinExistence type="predicted"/>
<feature type="transmembrane region" description="Helical" evidence="1">
    <location>
        <begin position="30"/>
        <end position="51"/>
    </location>
</feature>
<evidence type="ECO:0000313" key="4">
    <source>
        <dbReference type="Proteomes" id="UP001228403"/>
    </source>
</evidence>
<dbReference type="PANTHER" id="PTHR34473:SF2">
    <property type="entry name" value="UPF0699 TRANSMEMBRANE PROTEIN YDBT"/>
    <property type="match status" value="1"/>
</dbReference>
<feature type="transmembrane region" description="Helical" evidence="1">
    <location>
        <begin position="57"/>
        <end position="79"/>
    </location>
</feature>
<feature type="domain" description="YdbS-like PH" evidence="2">
    <location>
        <begin position="85"/>
        <end position="162"/>
    </location>
</feature>
<keyword evidence="1" id="KW-0472">Membrane</keyword>
<evidence type="ECO:0000259" key="2">
    <source>
        <dbReference type="Pfam" id="PF03703"/>
    </source>
</evidence>
<evidence type="ECO:0000313" key="3">
    <source>
        <dbReference type="EMBL" id="MDM8146197.1"/>
    </source>
</evidence>
<keyword evidence="4" id="KW-1185">Reference proteome</keyword>
<organism evidence="3 4">
    <name type="scientific">Bacteroides eggerthii</name>
    <dbReference type="NCBI Taxonomy" id="28111"/>
    <lineage>
        <taxon>Bacteria</taxon>
        <taxon>Pseudomonadati</taxon>
        <taxon>Bacteroidota</taxon>
        <taxon>Bacteroidia</taxon>
        <taxon>Bacteroidales</taxon>
        <taxon>Bacteroidaceae</taxon>
        <taxon>Bacteroides</taxon>
    </lineage>
</organism>
<dbReference type="InterPro" id="IPR005182">
    <property type="entry name" value="YdbS-like_PH"/>
</dbReference>